<evidence type="ECO:0000259" key="2">
    <source>
        <dbReference type="Pfam" id="PF03629"/>
    </source>
</evidence>
<keyword evidence="4" id="KW-1185">Reference proteome</keyword>
<reference evidence="3 4" key="1">
    <citation type="submission" date="2021-04" db="EMBL/GenBank/DDBJ databases">
        <authorList>
            <person name="Ivanova A."/>
        </authorList>
    </citation>
    <scope>NUCLEOTIDE SEQUENCE [LARGE SCALE GENOMIC DNA]</scope>
    <source>
        <strain evidence="3 4">G18</strain>
    </source>
</reference>
<dbReference type="InterPro" id="IPR052940">
    <property type="entry name" value="Carb_Esterase_6"/>
</dbReference>
<evidence type="ECO:0000313" key="4">
    <source>
        <dbReference type="Proteomes" id="UP000676565"/>
    </source>
</evidence>
<evidence type="ECO:0000256" key="1">
    <source>
        <dbReference type="ARBA" id="ARBA00022801"/>
    </source>
</evidence>
<dbReference type="EMBL" id="JAGKQQ010000001">
    <property type="protein sequence ID" value="MBP3954664.1"/>
    <property type="molecule type" value="Genomic_DNA"/>
</dbReference>
<name>A0ABS5BLT2_9BACT</name>
<accession>A0ABS5BLT2</accession>
<sequence length="374" mass="41633">MRSGSFRLRCRAPFGNNGHSRRSYPRAEARTVRTLLVLSLLLTSLSPLTAADPPKPVKVFVLAGQSNMEGKAKIALVDYQAQQPATRDLFKHWQKDGQWIERDDVWIKFLERKGKLTVGYGSPKCIGPELEFGAVVGDRLTEPVLLIKTAWGGRSLYRDFRSPSAGLPPDAALDKMLADLRKQKGKENATLADVKKPFGDSYRAMLDEVGDTLANLKKHFPAYGDQGYEIAGLVWFQGWNDMISADATAEYAANLTHFIRDVRKDLKAPKLPFVVGQMGVEGSKPSANIKKFKDAQAAVMDVPEFRGNVALVKTDAFWDTDAEAIFKKGWRENADEWNKVGSDYPYHYLGSAKTMCKIGRAFGDAVLELRGEKK</sequence>
<dbReference type="Proteomes" id="UP000676565">
    <property type="component" value="Unassembled WGS sequence"/>
</dbReference>
<feature type="domain" description="Sialate O-acetylesterase" evidence="2">
    <location>
        <begin position="57"/>
        <end position="304"/>
    </location>
</feature>
<dbReference type="Pfam" id="PF03629">
    <property type="entry name" value="SASA"/>
    <property type="match status" value="1"/>
</dbReference>
<proteinExistence type="predicted"/>
<dbReference type="SUPFAM" id="SSF52266">
    <property type="entry name" value="SGNH hydrolase"/>
    <property type="match status" value="1"/>
</dbReference>
<dbReference type="InterPro" id="IPR005181">
    <property type="entry name" value="SASA"/>
</dbReference>
<dbReference type="PANTHER" id="PTHR31988:SF19">
    <property type="entry name" value="9-O-ACETYL-N-ACETYLNEURAMINIC ACID DEACETYLASE-RELATED"/>
    <property type="match status" value="1"/>
</dbReference>
<dbReference type="Gene3D" id="3.40.50.1110">
    <property type="entry name" value="SGNH hydrolase"/>
    <property type="match status" value="1"/>
</dbReference>
<dbReference type="PANTHER" id="PTHR31988">
    <property type="entry name" value="ESTERASE, PUTATIVE (DUF303)-RELATED"/>
    <property type="match status" value="1"/>
</dbReference>
<keyword evidence="1" id="KW-0378">Hydrolase</keyword>
<dbReference type="InterPro" id="IPR036514">
    <property type="entry name" value="SGNH_hydro_sf"/>
</dbReference>
<protein>
    <submittedName>
        <fullName evidence="3">Sialate O-acetylesterase</fullName>
    </submittedName>
</protein>
<organism evidence="3 4">
    <name type="scientific">Gemmata palustris</name>
    <dbReference type="NCBI Taxonomy" id="2822762"/>
    <lineage>
        <taxon>Bacteria</taxon>
        <taxon>Pseudomonadati</taxon>
        <taxon>Planctomycetota</taxon>
        <taxon>Planctomycetia</taxon>
        <taxon>Gemmatales</taxon>
        <taxon>Gemmataceae</taxon>
        <taxon>Gemmata</taxon>
    </lineage>
</organism>
<comment type="caution">
    <text evidence="3">The sequence shown here is derived from an EMBL/GenBank/DDBJ whole genome shotgun (WGS) entry which is preliminary data.</text>
</comment>
<evidence type="ECO:0000313" key="3">
    <source>
        <dbReference type="EMBL" id="MBP3954664.1"/>
    </source>
</evidence>
<gene>
    <name evidence="3" type="ORF">J8F10_05125</name>
</gene>